<comment type="caution">
    <text evidence="4">The sequence shown here is derived from an EMBL/GenBank/DDBJ whole genome shotgun (WGS) entry which is preliminary data.</text>
</comment>
<keyword evidence="1" id="KW-0862">Zinc</keyword>
<dbReference type="Pfam" id="PF14223">
    <property type="entry name" value="Retrotran_gag_2"/>
    <property type="match status" value="1"/>
</dbReference>
<dbReference type="InterPro" id="IPR052709">
    <property type="entry name" value="Transposase-MT_Hybrid"/>
</dbReference>
<dbReference type="SMART" id="SM00343">
    <property type="entry name" value="ZnF_C2HC"/>
    <property type="match status" value="1"/>
</dbReference>
<reference evidence="4 5" key="1">
    <citation type="journal article" date="2018" name="Genome Res.">
        <title>The genomic architecture and molecular evolution of ant odorant receptors.</title>
        <authorList>
            <person name="McKenzie S.K."/>
            <person name="Kronauer D.J.C."/>
        </authorList>
    </citation>
    <scope>NUCLEOTIDE SEQUENCE [LARGE SCALE GENOMIC DNA]</scope>
    <source>
        <strain evidence="4">Clonal line C1</strain>
    </source>
</reference>
<dbReference type="GO" id="GO:0008270">
    <property type="term" value="F:zinc ion binding"/>
    <property type="evidence" value="ECO:0007669"/>
    <property type="project" value="UniProtKB-KW"/>
</dbReference>
<dbReference type="GO" id="GO:0015074">
    <property type="term" value="P:DNA integration"/>
    <property type="evidence" value="ECO:0007669"/>
    <property type="project" value="TreeGrafter"/>
</dbReference>
<dbReference type="GO" id="GO:0042800">
    <property type="term" value="F:histone H3K4 methyltransferase activity"/>
    <property type="evidence" value="ECO:0007669"/>
    <property type="project" value="TreeGrafter"/>
</dbReference>
<dbReference type="InterPro" id="IPR001878">
    <property type="entry name" value="Znf_CCHC"/>
</dbReference>
<dbReference type="OrthoDB" id="7700734at2759"/>
<proteinExistence type="predicted"/>
<dbReference type="PANTHER" id="PTHR46060:SF2">
    <property type="entry name" value="HISTONE-LYSINE N-METHYLTRANSFERASE SETMAR"/>
    <property type="match status" value="1"/>
</dbReference>
<dbReference type="Proteomes" id="UP000279307">
    <property type="component" value="Chromosome 11"/>
</dbReference>
<dbReference type="PANTHER" id="PTHR46060">
    <property type="entry name" value="MARINER MOS1 TRANSPOSASE-LIKE PROTEIN"/>
    <property type="match status" value="1"/>
</dbReference>
<dbReference type="InterPro" id="IPR041426">
    <property type="entry name" value="Mos1_HTH"/>
</dbReference>
<dbReference type="AlphaFoldDB" id="A0A3L8D826"/>
<dbReference type="GO" id="GO:0044547">
    <property type="term" value="F:DNA topoisomerase binding"/>
    <property type="evidence" value="ECO:0007669"/>
    <property type="project" value="TreeGrafter"/>
</dbReference>
<name>A0A3L8D826_OOCBI</name>
<dbReference type="Gene3D" id="4.10.60.10">
    <property type="entry name" value="Zinc finger, CCHC-type"/>
    <property type="match status" value="1"/>
</dbReference>
<dbReference type="GO" id="GO:0005634">
    <property type="term" value="C:nucleus"/>
    <property type="evidence" value="ECO:0007669"/>
    <property type="project" value="TreeGrafter"/>
</dbReference>
<gene>
    <name evidence="4" type="ORF">DMN91_010502</name>
</gene>
<keyword evidence="1" id="KW-0479">Metal-binding</keyword>
<sequence length="313" mass="34654">MTDANVGALPPIAKLKGRENYTTWKIAMENSLQLDGLWKAVLGTEINEDKKIKAKAKIVLSVDEKNYVHVAKAQTAQDAWANLQAAFEDKGLTREVGLLRKMTTTRLQNCDSMAQYVNEIMSAAHQFTGIGFEVNQEWLGTVLLAGLPDTYHPMVIALENSGMEITGDSIRTKLLQESNFPERSKSNDDGSAYHVGRSSKGTKTKTRHKGTKCYSCGKIGHYASDCDENRKMSETARNINAVFGESSTTKATVGNWFKNFRDGDFSLANEPRGRPKTKVDNDHLRAVVESDPSQSTRELASIFNVSIPTILFI</sequence>
<dbReference type="GO" id="GO:0031297">
    <property type="term" value="P:replication fork processing"/>
    <property type="evidence" value="ECO:0007669"/>
    <property type="project" value="TreeGrafter"/>
</dbReference>
<dbReference type="GO" id="GO:0003690">
    <property type="term" value="F:double-stranded DNA binding"/>
    <property type="evidence" value="ECO:0007669"/>
    <property type="project" value="TreeGrafter"/>
</dbReference>
<dbReference type="Pfam" id="PF17906">
    <property type="entry name" value="HTH_48"/>
    <property type="match status" value="1"/>
</dbReference>
<dbReference type="InterPro" id="IPR036875">
    <property type="entry name" value="Znf_CCHC_sf"/>
</dbReference>
<evidence type="ECO:0000259" key="3">
    <source>
        <dbReference type="PROSITE" id="PS50158"/>
    </source>
</evidence>
<evidence type="ECO:0000313" key="4">
    <source>
        <dbReference type="EMBL" id="RLU16434.1"/>
    </source>
</evidence>
<dbReference type="GO" id="GO:0035861">
    <property type="term" value="C:site of double-strand break"/>
    <property type="evidence" value="ECO:0007669"/>
    <property type="project" value="TreeGrafter"/>
</dbReference>
<accession>A0A3L8D826</accession>
<keyword evidence="1" id="KW-0863">Zinc-finger</keyword>
<dbReference type="GO" id="GO:0046975">
    <property type="term" value="F:histone H3K36 methyltransferase activity"/>
    <property type="evidence" value="ECO:0007669"/>
    <property type="project" value="TreeGrafter"/>
</dbReference>
<dbReference type="EMBL" id="QOIP01000011">
    <property type="protein sequence ID" value="RLU16434.1"/>
    <property type="molecule type" value="Genomic_DNA"/>
</dbReference>
<feature type="domain" description="CCHC-type" evidence="3">
    <location>
        <begin position="212"/>
        <end position="228"/>
    </location>
</feature>
<dbReference type="GO" id="GO:0006303">
    <property type="term" value="P:double-strand break repair via nonhomologous end joining"/>
    <property type="evidence" value="ECO:0007669"/>
    <property type="project" value="TreeGrafter"/>
</dbReference>
<dbReference type="GO" id="GO:0044774">
    <property type="term" value="P:mitotic DNA integrity checkpoint signaling"/>
    <property type="evidence" value="ECO:0007669"/>
    <property type="project" value="TreeGrafter"/>
</dbReference>
<dbReference type="GO" id="GO:0000793">
    <property type="term" value="C:condensed chromosome"/>
    <property type="evidence" value="ECO:0007669"/>
    <property type="project" value="TreeGrafter"/>
</dbReference>
<dbReference type="GO" id="GO:0000014">
    <property type="term" value="F:single-stranded DNA endodeoxyribonuclease activity"/>
    <property type="evidence" value="ECO:0007669"/>
    <property type="project" value="TreeGrafter"/>
</dbReference>
<protein>
    <recommendedName>
        <fullName evidence="3">CCHC-type domain-containing protein</fullName>
    </recommendedName>
</protein>
<feature type="region of interest" description="Disordered" evidence="2">
    <location>
        <begin position="180"/>
        <end position="207"/>
    </location>
</feature>
<evidence type="ECO:0000256" key="1">
    <source>
        <dbReference type="PROSITE-ProRule" id="PRU00047"/>
    </source>
</evidence>
<dbReference type="SUPFAM" id="SSF57756">
    <property type="entry name" value="Retrovirus zinc finger-like domains"/>
    <property type="match status" value="1"/>
</dbReference>
<dbReference type="GO" id="GO:0000729">
    <property type="term" value="P:DNA double-strand break processing"/>
    <property type="evidence" value="ECO:0007669"/>
    <property type="project" value="TreeGrafter"/>
</dbReference>
<organism evidence="4 5">
    <name type="scientific">Ooceraea biroi</name>
    <name type="common">Clonal raider ant</name>
    <name type="synonym">Cerapachys biroi</name>
    <dbReference type="NCBI Taxonomy" id="2015173"/>
    <lineage>
        <taxon>Eukaryota</taxon>
        <taxon>Metazoa</taxon>
        <taxon>Ecdysozoa</taxon>
        <taxon>Arthropoda</taxon>
        <taxon>Hexapoda</taxon>
        <taxon>Insecta</taxon>
        <taxon>Pterygota</taxon>
        <taxon>Neoptera</taxon>
        <taxon>Endopterygota</taxon>
        <taxon>Hymenoptera</taxon>
        <taxon>Apocrita</taxon>
        <taxon>Aculeata</taxon>
        <taxon>Formicoidea</taxon>
        <taxon>Formicidae</taxon>
        <taxon>Dorylinae</taxon>
        <taxon>Ooceraea</taxon>
    </lineage>
</organism>
<evidence type="ECO:0000313" key="5">
    <source>
        <dbReference type="Proteomes" id="UP000279307"/>
    </source>
</evidence>
<dbReference type="PROSITE" id="PS50158">
    <property type="entry name" value="ZF_CCHC"/>
    <property type="match status" value="1"/>
</dbReference>
<dbReference type="GO" id="GO:0003697">
    <property type="term" value="F:single-stranded DNA binding"/>
    <property type="evidence" value="ECO:0007669"/>
    <property type="project" value="TreeGrafter"/>
</dbReference>
<evidence type="ECO:0000256" key="2">
    <source>
        <dbReference type="SAM" id="MobiDB-lite"/>
    </source>
</evidence>